<proteinExistence type="inferred from homology"/>
<protein>
    <submittedName>
        <fullName evidence="4">PucR C-terminal helix-turn-helix domain-containing protein</fullName>
    </submittedName>
</protein>
<dbReference type="InterPro" id="IPR051448">
    <property type="entry name" value="CdaR-like_regulators"/>
</dbReference>
<feature type="domain" description="PucR C-terminal helix-turn-helix" evidence="2">
    <location>
        <begin position="449"/>
        <end position="506"/>
    </location>
</feature>
<feature type="domain" description="CdaR GGDEF-like" evidence="3">
    <location>
        <begin position="267"/>
        <end position="394"/>
    </location>
</feature>
<reference evidence="5" key="1">
    <citation type="submission" date="2016-10" db="EMBL/GenBank/DDBJ databases">
        <authorList>
            <person name="Varghese N."/>
            <person name="Submissions S."/>
        </authorList>
    </citation>
    <scope>NUCLEOTIDE SEQUENCE [LARGE SCALE GENOMIC DNA]</scope>
    <source>
        <strain evidence="5">DSM 45079</strain>
    </source>
</reference>
<evidence type="ECO:0000259" key="3">
    <source>
        <dbReference type="Pfam" id="PF17853"/>
    </source>
</evidence>
<dbReference type="STRING" id="419479.SAMN04488563_3911"/>
<dbReference type="InterPro" id="IPR041522">
    <property type="entry name" value="CdaR_GGDEF"/>
</dbReference>
<evidence type="ECO:0000313" key="4">
    <source>
        <dbReference type="EMBL" id="SDU68857.1"/>
    </source>
</evidence>
<dbReference type="EMBL" id="LT629791">
    <property type="protein sequence ID" value="SDU68857.1"/>
    <property type="molecule type" value="Genomic_DNA"/>
</dbReference>
<dbReference type="AlphaFoldDB" id="A0A1H2KJH2"/>
<sequence length="514" mass="53667">MIVLMAQWSVADLLAHADRLGLHPIAGPVTGARVERVDIAELGGLDALEAGTLAIVPAHENPAPYLVDVALRRASARGVAGLVFTTDLTLAETAVSLAERGGVAVLSAPAAKLSDLAVAIDRLLSGGASETMTRAAYAIERATAAAGLADASVDDVLLAASQALGVPFSLVDDPAVTWADNDAVCVGEVPIGRLVAAAPSGVAAPDGVAPEGAAPDGATALVGPVVASLASRVAQRHVRDRFAPTRSRADLIVELVLAESARVDGFVGQAAQLGFPLQLSHVVGWLKPTGLTDPDARPPRSVEPALELFALELVAAREEMWHIAFIQDDLLIVSTESHGAGDHQRRLREVATRIQRHAGTLAGPDWAYTLGLGTPQLGAAGLRQSAAEARIAAESAVAAGRPGDVELTDVTGLRRVLLDLYASPISRNLLGDILAPLDALGPERSATAVRTLLSYLSHRNSLAQAARELNLHPNAVGYRLKRIREVLQLDLDDPDTRFSVELACRVRLLGASRH</sequence>
<evidence type="ECO:0000313" key="5">
    <source>
        <dbReference type="Proteomes" id="UP000182977"/>
    </source>
</evidence>
<evidence type="ECO:0000259" key="2">
    <source>
        <dbReference type="Pfam" id="PF13556"/>
    </source>
</evidence>
<gene>
    <name evidence="4" type="ORF">SAMN04488563_3911</name>
</gene>
<dbReference type="Proteomes" id="UP000182977">
    <property type="component" value="Chromosome I"/>
</dbReference>
<dbReference type="InterPro" id="IPR042070">
    <property type="entry name" value="PucR_C-HTH_sf"/>
</dbReference>
<evidence type="ECO:0000256" key="1">
    <source>
        <dbReference type="ARBA" id="ARBA00006754"/>
    </source>
</evidence>
<dbReference type="Pfam" id="PF17853">
    <property type="entry name" value="GGDEF_2"/>
    <property type="match status" value="1"/>
</dbReference>
<organism evidence="4 5">
    <name type="scientific">Jiangella alkaliphila</name>
    <dbReference type="NCBI Taxonomy" id="419479"/>
    <lineage>
        <taxon>Bacteria</taxon>
        <taxon>Bacillati</taxon>
        <taxon>Actinomycetota</taxon>
        <taxon>Actinomycetes</taxon>
        <taxon>Jiangellales</taxon>
        <taxon>Jiangellaceae</taxon>
        <taxon>Jiangella</taxon>
    </lineage>
</organism>
<name>A0A1H2KJH2_9ACTN</name>
<dbReference type="PANTHER" id="PTHR33744">
    <property type="entry name" value="CARBOHYDRATE DIACID REGULATOR"/>
    <property type="match status" value="1"/>
</dbReference>
<comment type="similarity">
    <text evidence="1">Belongs to the CdaR family.</text>
</comment>
<dbReference type="PANTHER" id="PTHR33744:SF7">
    <property type="entry name" value="PUCR FAMILY TRANSCRIPTIONAL REGULATOR"/>
    <property type="match status" value="1"/>
</dbReference>
<dbReference type="Gene3D" id="1.10.10.2840">
    <property type="entry name" value="PucR C-terminal helix-turn-helix domain"/>
    <property type="match status" value="1"/>
</dbReference>
<dbReference type="InterPro" id="IPR025736">
    <property type="entry name" value="PucR_C-HTH_dom"/>
</dbReference>
<dbReference type="Pfam" id="PF13556">
    <property type="entry name" value="HTH_30"/>
    <property type="match status" value="1"/>
</dbReference>
<accession>A0A1H2KJH2</accession>
<keyword evidence="5" id="KW-1185">Reference proteome</keyword>